<reference evidence="1" key="1">
    <citation type="submission" date="2021-05" db="EMBL/GenBank/DDBJ databases">
        <authorList>
            <person name="Pietrasiak N."/>
            <person name="Ward R."/>
            <person name="Stajich J.E."/>
            <person name="Kurbessoian T."/>
        </authorList>
    </citation>
    <scope>NUCLEOTIDE SEQUENCE</scope>
    <source>
        <strain evidence="1">GSE-NOS-MK-12-04C</strain>
    </source>
</reference>
<dbReference type="NCBIfam" id="TIGR03698">
    <property type="entry name" value="clan_AA_DTGF"/>
    <property type="match status" value="1"/>
</dbReference>
<organism evidence="1 2">
    <name type="scientific">Cyanomargarita calcarea GSE-NOS-MK-12-04C</name>
    <dbReference type="NCBI Taxonomy" id="2839659"/>
    <lineage>
        <taxon>Bacteria</taxon>
        <taxon>Bacillati</taxon>
        <taxon>Cyanobacteriota</taxon>
        <taxon>Cyanophyceae</taxon>
        <taxon>Nostocales</taxon>
        <taxon>Cyanomargaritaceae</taxon>
        <taxon>Cyanomargarita</taxon>
    </lineage>
</organism>
<gene>
    <name evidence="1" type="ORF">KME60_07330</name>
</gene>
<dbReference type="InterPro" id="IPR022274">
    <property type="entry name" value="Peptidase_asp_AF0612"/>
</dbReference>
<dbReference type="GO" id="GO:0006508">
    <property type="term" value="P:proteolysis"/>
    <property type="evidence" value="ECO:0007669"/>
    <property type="project" value="UniProtKB-KW"/>
</dbReference>
<name>A0A951QKU5_9CYAN</name>
<evidence type="ECO:0000313" key="1">
    <source>
        <dbReference type="EMBL" id="MBW4667246.1"/>
    </source>
</evidence>
<reference evidence="1" key="2">
    <citation type="journal article" date="2022" name="Microbiol. Resour. Announc.">
        <title>Metagenome Sequencing to Explore Phylogenomics of Terrestrial Cyanobacteria.</title>
        <authorList>
            <person name="Ward R.D."/>
            <person name="Stajich J.E."/>
            <person name="Johansen J.R."/>
            <person name="Huntemann M."/>
            <person name="Clum A."/>
            <person name="Foster B."/>
            <person name="Foster B."/>
            <person name="Roux S."/>
            <person name="Palaniappan K."/>
            <person name="Varghese N."/>
            <person name="Mukherjee S."/>
            <person name="Reddy T.B.K."/>
            <person name="Daum C."/>
            <person name="Copeland A."/>
            <person name="Chen I.A."/>
            <person name="Ivanova N.N."/>
            <person name="Kyrpides N.C."/>
            <person name="Shapiro N."/>
            <person name="Eloe-Fadrosh E.A."/>
            <person name="Pietrasiak N."/>
        </authorList>
    </citation>
    <scope>NUCLEOTIDE SEQUENCE</scope>
    <source>
        <strain evidence="1">GSE-NOS-MK-12-04C</strain>
    </source>
</reference>
<dbReference type="Pfam" id="PF13975">
    <property type="entry name" value="gag-asp_proteas"/>
    <property type="match status" value="1"/>
</dbReference>
<keyword evidence="1" id="KW-0645">Protease</keyword>
<dbReference type="SUPFAM" id="SSF50630">
    <property type="entry name" value="Acid proteases"/>
    <property type="match status" value="1"/>
</dbReference>
<evidence type="ECO:0000313" key="2">
    <source>
        <dbReference type="Proteomes" id="UP000729701"/>
    </source>
</evidence>
<dbReference type="Gene3D" id="2.40.70.10">
    <property type="entry name" value="Acid Proteases"/>
    <property type="match status" value="1"/>
</dbReference>
<comment type="caution">
    <text evidence="1">The sequence shown here is derived from an EMBL/GenBank/DDBJ whole genome shotgun (WGS) entry which is preliminary data.</text>
</comment>
<dbReference type="AlphaFoldDB" id="A0A951QKU5"/>
<dbReference type="GO" id="GO:0008233">
    <property type="term" value="F:peptidase activity"/>
    <property type="evidence" value="ECO:0007669"/>
    <property type="project" value="UniProtKB-KW"/>
</dbReference>
<dbReference type="Proteomes" id="UP000729701">
    <property type="component" value="Unassembled WGS sequence"/>
</dbReference>
<dbReference type="EMBL" id="JAHHGZ010000006">
    <property type="protein sequence ID" value="MBW4667246.1"/>
    <property type="molecule type" value="Genomic_DNA"/>
</dbReference>
<proteinExistence type="predicted"/>
<dbReference type="InterPro" id="IPR021109">
    <property type="entry name" value="Peptidase_aspartic_dom_sf"/>
</dbReference>
<accession>A0A951QKU5</accession>
<dbReference type="EC" id="3.4.23.-" evidence="1"/>
<protein>
    <submittedName>
        <fullName evidence="1">Clan AA aspartic protease</fullName>
        <ecNumber evidence="1">3.4.23.-</ecNumber>
    </submittedName>
</protein>
<keyword evidence="1" id="KW-0378">Hydrolase</keyword>
<sequence>MLEFNRSQAVESKEMGEVRVRVKLTNSIDEELVSRGLLNPNQLRFYEAEALVDTGAVRTIIPMELVQHLGLRIRGQQIAKYADGRQESVGLTTPVIIEIEGRETTEVTLVTGDEVLIGQTVLETLDLLVDCKNQRLVPNPEHPEHSILRI</sequence>